<dbReference type="InterPro" id="IPR000485">
    <property type="entry name" value="AsnC-type_HTH_dom"/>
</dbReference>
<dbReference type="SUPFAM" id="SSF46785">
    <property type="entry name" value="Winged helix' DNA-binding domain"/>
    <property type="match status" value="1"/>
</dbReference>
<dbReference type="Proteomes" id="UP000285120">
    <property type="component" value="Unassembled WGS sequence"/>
</dbReference>
<organism evidence="5 6">
    <name type="scientific">Sinobaca qinghaiensis</name>
    <dbReference type="NCBI Taxonomy" id="342944"/>
    <lineage>
        <taxon>Bacteria</taxon>
        <taxon>Bacillati</taxon>
        <taxon>Bacillota</taxon>
        <taxon>Bacilli</taxon>
        <taxon>Bacillales</taxon>
        <taxon>Sporolactobacillaceae</taxon>
        <taxon>Sinobaca</taxon>
    </lineage>
</organism>
<dbReference type="SUPFAM" id="SSF54909">
    <property type="entry name" value="Dimeric alpha+beta barrel"/>
    <property type="match status" value="1"/>
</dbReference>
<dbReference type="PROSITE" id="PS50956">
    <property type="entry name" value="HTH_ASNC_2"/>
    <property type="match status" value="1"/>
</dbReference>
<gene>
    <name evidence="5" type="ORF">ATL39_2957</name>
</gene>
<dbReference type="InterPro" id="IPR019888">
    <property type="entry name" value="Tscrpt_reg_AsnC-like"/>
</dbReference>
<keyword evidence="3" id="KW-0804">Transcription</keyword>
<proteinExistence type="predicted"/>
<keyword evidence="6" id="KW-1185">Reference proteome</keyword>
<dbReference type="Gene3D" id="1.10.10.10">
    <property type="entry name" value="Winged helix-like DNA-binding domain superfamily/Winged helix DNA-binding domain"/>
    <property type="match status" value="1"/>
</dbReference>
<evidence type="ECO:0000259" key="4">
    <source>
        <dbReference type="PROSITE" id="PS50956"/>
    </source>
</evidence>
<dbReference type="PANTHER" id="PTHR30154:SF34">
    <property type="entry name" value="TRANSCRIPTIONAL REGULATOR AZLB"/>
    <property type="match status" value="1"/>
</dbReference>
<protein>
    <submittedName>
        <fullName evidence="5">AsnC family transcriptional regulator</fullName>
    </submittedName>
</protein>
<dbReference type="GO" id="GO:0043565">
    <property type="term" value="F:sequence-specific DNA binding"/>
    <property type="evidence" value="ECO:0007669"/>
    <property type="project" value="InterPro"/>
</dbReference>
<dbReference type="PRINTS" id="PR00033">
    <property type="entry name" value="HTHASNC"/>
</dbReference>
<name>A0A419UWM5_9BACL</name>
<dbReference type="Pfam" id="PF13404">
    <property type="entry name" value="HTH_AsnC-type"/>
    <property type="match status" value="1"/>
</dbReference>
<dbReference type="EMBL" id="RAPK01000011">
    <property type="protein sequence ID" value="RKD69537.1"/>
    <property type="molecule type" value="Genomic_DNA"/>
</dbReference>
<accession>A0A419UWM5</accession>
<evidence type="ECO:0000313" key="5">
    <source>
        <dbReference type="EMBL" id="RKD69537.1"/>
    </source>
</evidence>
<dbReference type="GO" id="GO:0005829">
    <property type="term" value="C:cytosol"/>
    <property type="evidence" value="ECO:0007669"/>
    <property type="project" value="TreeGrafter"/>
</dbReference>
<reference evidence="5 6" key="1">
    <citation type="submission" date="2018-09" db="EMBL/GenBank/DDBJ databases">
        <title>Genomic Encyclopedia of Archaeal and Bacterial Type Strains, Phase II (KMG-II): from individual species to whole genera.</title>
        <authorList>
            <person name="Goeker M."/>
        </authorList>
    </citation>
    <scope>NUCLEOTIDE SEQUENCE [LARGE SCALE GENOMIC DNA]</scope>
    <source>
        <strain evidence="5 6">DSM 17008</strain>
    </source>
</reference>
<dbReference type="PANTHER" id="PTHR30154">
    <property type="entry name" value="LEUCINE-RESPONSIVE REGULATORY PROTEIN"/>
    <property type="match status" value="1"/>
</dbReference>
<evidence type="ECO:0000256" key="3">
    <source>
        <dbReference type="ARBA" id="ARBA00023163"/>
    </source>
</evidence>
<dbReference type="AlphaFoldDB" id="A0A419UWM5"/>
<feature type="domain" description="HTH asnC-type" evidence="4">
    <location>
        <begin position="5"/>
        <end position="65"/>
    </location>
</feature>
<sequence>MSFSLDQTDEAIMYYLKQNARESYSAIARSLNVSEGTVRSRINKMLEDEVFEYVIHTDPKKIGLDVQAIFGINTRLGMQDTIAEKLQAFDSVRFVGAFSGTHDLMLQAYFSENDDLVSFINTDLAALDGIIDIDVNVELKQYKDSFTY</sequence>
<dbReference type="InterPro" id="IPR036388">
    <property type="entry name" value="WH-like_DNA-bd_sf"/>
</dbReference>
<dbReference type="OrthoDB" id="529868at2"/>
<dbReference type="Pfam" id="PF01037">
    <property type="entry name" value="AsnC_trans_reg"/>
    <property type="match status" value="1"/>
</dbReference>
<evidence type="ECO:0000313" key="6">
    <source>
        <dbReference type="Proteomes" id="UP000285120"/>
    </source>
</evidence>
<comment type="caution">
    <text evidence="5">The sequence shown here is derived from an EMBL/GenBank/DDBJ whole genome shotgun (WGS) entry which is preliminary data.</text>
</comment>
<keyword evidence="2" id="KW-0238">DNA-binding</keyword>
<evidence type="ECO:0000256" key="2">
    <source>
        <dbReference type="ARBA" id="ARBA00023125"/>
    </source>
</evidence>
<dbReference type="SMART" id="SM00344">
    <property type="entry name" value="HTH_ASNC"/>
    <property type="match status" value="1"/>
</dbReference>
<dbReference type="RefSeq" id="WP_120194101.1">
    <property type="nucleotide sequence ID" value="NZ_RAPK01000011.1"/>
</dbReference>
<dbReference type="InterPro" id="IPR019887">
    <property type="entry name" value="Tscrpt_reg_AsnC/Lrp_C"/>
</dbReference>
<dbReference type="GO" id="GO:0043200">
    <property type="term" value="P:response to amino acid"/>
    <property type="evidence" value="ECO:0007669"/>
    <property type="project" value="TreeGrafter"/>
</dbReference>
<dbReference type="Gene3D" id="3.30.70.920">
    <property type="match status" value="1"/>
</dbReference>
<dbReference type="InterPro" id="IPR011008">
    <property type="entry name" value="Dimeric_a/b-barrel"/>
</dbReference>
<keyword evidence="1" id="KW-0805">Transcription regulation</keyword>
<evidence type="ECO:0000256" key="1">
    <source>
        <dbReference type="ARBA" id="ARBA00023015"/>
    </source>
</evidence>
<dbReference type="InterPro" id="IPR036390">
    <property type="entry name" value="WH_DNA-bd_sf"/>
</dbReference>